<dbReference type="EMBL" id="JALKCG010000002">
    <property type="protein sequence ID" value="MCK0208324.1"/>
    <property type="molecule type" value="Genomic_DNA"/>
</dbReference>
<dbReference type="PANTHER" id="PTHR33507">
    <property type="entry name" value="INNER MEMBRANE PROTEIN YBBJ"/>
    <property type="match status" value="1"/>
</dbReference>
<gene>
    <name evidence="7" type="ORF">MWN33_09795</name>
</gene>
<feature type="domain" description="NfeD-like C-terminal" evidence="6">
    <location>
        <begin position="94"/>
        <end position="149"/>
    </location>
</feature>
<dbReference type="Proteomes" id="UP001202867">
    <property type="component" value="Unassembled WGS sequence"/>
</dbReference>
<feature type="transmembrane region" description="Helical" evidence="5">
    <location>
        <begin position="36"/>
        <end position="55"/>
    </location>
</feature>
<name>A0ABT0DMB3_9HYPH</name>
<keyword evidence="2 5" id="KW-0812">Transmembrane</keyword>
<dbReference type="InterPro" id="IPR012340">
    <property type="entry name" value="NA-bd_OB-fold"/>
</dbReference>
<reference evidence="8" key="2">
    <citation type="submission" date="2023-07" db="EMBL/GenBank/DDBJ databases">
        <title>Ancylobacter moscoviensis sp. nov., facultatively methylotrophic bacteria from activated sludge and the reclassification of Starkeya novella (Starkey 1934) Kelly et al. 2000 as Ancylobacter novellus comb. nov., Starkeya koreensis Im et al. 2006 as Ancylobacter koreensis comb.nov., Angulomicrobium tetraedrale Vasil'eva et al. 1986 as Ancylobacter tetraedralis comb. nov., Angulomicrobium amanitiforme Fritz et al. 2004 as Ancylobacter amanitiformis comb. nov. and Methylorhabdus multivorans Doronina et al. 1996 as Ancylobacter multivorans comb. nov. and emended description of the genus Ancylobacter.</title>
        <authorList>
            <person name="Doronina N."/>
            <person name="Chemodurova A."/>
            <person name="Grouzdev D."/>
            <person name="Koziaeva V."/>
            <person name="Shi W."/>
            <person name="Wu L."/>
            <person name="Kaparullina E."/>
        </authorList>
    </citation>
    <scope>NUCLEOTIDE SEQUENCE [LARGE SCALE GENOMIC DNA]</scope>
    <source>
        <strain evidence="8">Jip08</strain>
    </source>
</reference>
<organism evidence="7 8">
    <name type="scientific">Ancylobacter koreensis</name>
    <dbReference type="NCBI Taxonomy" id="266121"/>
    <lineage>
        <taxon>Bacteria</taxon>
        <taxon>Pseudomonadati</taxon>
        <taxon>Pseudomonadota</taxon>
        <taxon>Alphaproteobacteria</taxon>
        <taxon>Hyphomicrobiales</taxon>
        <taxon>Xanthobacteraceae</taxon>
        <taxon>Ancylobacter</taxon>
    </lineage>
</organism>
<evidence type="ECO:0000256" key="2">
    <source>
        <dbReference type="ARBA" id="ARBA00022692"/>
    </source>
</evidence>
<evidence type="ECO:0000256" key="1">
    <source>
        <dbReference type="ARBA" id="ARBA00004141"/>
    </source>
</evidence>
<dbReference type="RefSeq" id="WP_247200297.1">
    <property type="nucleotide sequence ID" value="NZ_JALKCG010000002.1"/>
</dbReference>
<keyword evidence="8" id="KW-1185">Reference proteome</keyword>
<sequence length="155" mass="16458">MSEIASFVDGLTDFWLWLIGAGLLMIAELAMPGAYLLWLGVAALVTALVLAVVPLGWQAQLVVFALAALVAVVAGRLVARSRRGTDRPFLNRRAEELVGRAFVLREPIEGGVGQIRVDDTIWRVTGPDCPAGARVVVAAAEGATLTVRPEDQAAQ</sequence>
<keyword evidence="4 5" id="KW-0472">Membrane</keyword>
<dbReference type="InterPro" id="IPR052165">
    <property type="entry name" value="Membrane_assoc_protease"/>
</dbReference>
<evidence type="ECO:0000259" key="6">
    <source>
        <dbReference type="Pfam" id="PF01957"/>
    </source>
</evidence>
<evidence type="ECO:0000313" key="7">
    <source>
        <dbReference type="EMBL" id="MCK0208324.1"/>
    </source>
</evidence>
<dbReference type="InterPro" id="IPR002810">
    <property type="entry name" value="NfeD-like_C"/>
</dbReference>
<comment type="subcellular location">
    <subcellularLocation>
        <location evidence="1">Membrane</location>
        <topology evidence="1">Multi-pass membrane protein</topology>
    </subcellularLocation>
</comment>
<dbReference type="PANTHER" id="PTHR33507:SF3">
    <property type="entry name" value="INNER MEMBRANE PROTEIN YBBJ"/>
    <property type="match status" value="1"/>
</dbReference>
<evidence type="ECO:0000256" key="3">
    <source>
        <dbReference type="ARBA" id="ARBA00022989"/>
    </source>
</evidence>
<evidence type="ECO:0000256" key="4">
    <source>
        <dbReference type="ARBA" id="ARBA00023136"/>
    </source>
</evidence>
<accession>A0ABT0DMB3</accession>
<comment type="caution">
    <text evidence="7">The sequence shown here is derived from an EMBL/GenBank/DDBJ whole genome shotgun (WGS) entry which is preliminary data.</text>
</comment>
<reference evidence="7 8" key="1">
    <citation type="submission" date="2022-04" db="EMBL/GenBank/DDBJ databases">
        <authorList>
            <person name="Grouzdev D.S."/>
            <person name="Pantiukh K.S."/>
            <person name="Krutkina M.S."/>
        </authorList>
    </citation>
    <scope>NUCLEOTIDE SEQUENCE [LARGE SCALE GENOMIC DNA]</scope>
    <source>
        <strain evidence="7 8">Jip08</strain>
    </source>
</reference>
<proteinExistence type="predicted"/>
<dbReference type="Gene3D" id="2.40.50.140">
    <property type="entry name" value="Nucleic acid-binding proteins"/>
    <property type="match status" value="1"/>
</dbReference>
<protein>
    <submittedName>
        <fullName evidence="7">NfeD family protein</fullName>
    </submittedName>
</protein>
<feature type="transmembrane region" description="Helical" evidence="5">
    <location>
        <begin position="61"/>
        <end position="79"/>
    </location>
</feature>
<evidence type="ECO:0000256" key="5">
    <source>
        <dbReference type="SAM" id="Phobius"/>
    </source>
</evidence>
<evidence type="ECO:0000313" key="8">
    <source>
        <dbReference type="Proteomes" id="UP001202867"/>
    </source>
</evidence>
<feature type="transmembrane region" description="Helical" evidence="5">
    <location>
        <begin position="14"/>
        <end position="31"/>
    </location>
</feature>
<dbReference type="Pfam" id="PF01957">
    <property type="entry name" value="NfeD"/>
    <property type="match status" value="1"/>
</dbReference>
<keyword evidence="3 5" id="KW-1133">Transmembrane helix</keyword>